<dbReference type="EMBL" id="JAEPRC010000333">
    <property type="protein sequence ID" value="KAG2199880.1"/>
    <property type="molecule type" value="Genomic_DNA"/>
</dbReference>
<reference evidence="2" key="1">
    <citation type="submission" date="2020-12" db="EMBL/GenBank/DDBJ databases">
        <title>Metabolic potential, ecology and presence of endohyphal bacteria is reflected in genomic diversity of Mucoromycotina.</title>
        <authorList>
            <person name="Muszewska A."/>
            <person name="Okrasinska A."/>
            <person name="Steczkiewicz K."/>
            <person name="Drgas O."/>
            <person name="Orlowska M."/>
            <person name="Perlinska-Lenart U."/>
            <person name="Aleksandrzak-Piekarczyk T."/>
            <person name="Szatraj K."/>
            <person name="Zielenkiewicz U."/>
            <person name="Pilsyk S."/>
            <person name="Malc E."/>
            <person name="Mieczkowski P."/>
            <person name="Kruszewska J.S."/>
            <person name="Biernat P."/>
            <person name="Pawlowska J."/>
        </authorList>
    </citation>
    <scope>NUCLEOTIDE SEQUENCE</scope>
    <source>
        <strain evidence="2">CBS 226.32</strain>
    </source>
</reference>
<organism evidence="2 3">
    <name type="scientific">Mucor plumbeus</name>
    <dbReference type="NCBI Taxonomy" id="97098"/>
    <lineage>
        <taxon>Eukaryota</taxon>
        <taxon>Fungi</taxon>
        <taxon>Fungi incertae sedis</taxon>
        <taxon>Mucoromycota</taxon>
        <taxon>Mucoromycotina</taxon>
        <taxon>Mucoromycetes</taxon>
        <taxon>Mucorales</taxon>
        <taxon>Mucorineae</taxon>
        <taxon>Mucoraceae</taxon>
        <taxon>Mucor</taxon>
    </lineage>
</organism>
<accession>A0A8H7UXY1</accession>
<gene>
    <name evidence="2" type="ORF">INT46_009820</name>
</gene>
<dbReference type="OrthoDB" id="2260217at2759"/>
<protein>
    <submittedName>
        <fullName evidence="2">Uncharacterized protein</fullName>
    </submittedName>
</protein>
<dbReference type="InterPro" id="IPR036322">
    <property type="entry name" value="WD40_repeat_dom_sf"/>
</dbReference>
<dbReference type="SUPFAM" id="SSF50978">
    <property type="entry name" value="WD40 repeat-like"/>
    <property type="match status" value="1"/>
</dbReference>
<evidence type="ECO:0000256" key="1">
    <source>
        <dbReference type="SAM" id="Coils"/>
    </source>
</evidence>
<sequence length="761" mass="86923">MECLETEQILSKLILTESTTTSPIFGCRFHNISFVVSEQGQVATFEETLEKLYLDKQFLPEGIKQAVVCCSKSSEECNFYLRTTGSNTVYQLSFDLSNEHSRKRAKINNSLTQSTQHINVTTIARNVKHILGDYGLVLISSETVQRLKNGSLQDTKDFYTSDINISCHQSVENIDSSFVDFFSLPKSSGFIFGTIDGSVNWRDFKSKQDTLLFKLEEDEKVLFLDLIQTSEIVEILIAIGEQGTIISYAKSDKGLEMRQFNVQSPVYSIDKVQDLKYLVSTGIGKVSIFDLNHQKGELESTRLLNISNVQHLRVLDNENHIFEAISKKYNCIEFSRIKYNTIPISIENNAEAMQQLIEETLQELAQEEAMVKSMEIKEQELSDKLASTNRTLYALKSINDKRELGVCNSFDSTGFEFSIRPITKSNSNENCSLNTKAYLRICIKTSRFLELEGWDLSIHLFPINSPLIGEAKLISVVGFEPHYENGIERHVIWERDIELDLVKQQLPIKVSTTLIMAVDNDNKELLFPVSELIIDDIHFASPCSIHIKTSIERRGLDEISNRFMQAYEQQKLHDRTGRYPFVRLLRNQQANNKKAILNQKNVHIRYTASSLNDEQYRSILPNILGEGHSDNLKDFFHGNAEQALFTMASYPGCPVIISISRVSSELIDFCIQCTYTPVLFKVESILLHRIHHLFMDDSIAIDTVDFSKKFKSLETSILELQQAYQHDDDNTTSKLWTQLKKTIDVLYNVHSQEPIGCLTFI</sequence>
<proteinExistence type="predicted"/>
<evidence type="ECO:0000313" key="3">
    <source>
        <dbReference type="Proteomes" id="UP000650833"/>
    </source>
</evidence>
<dbReference type="Proteomes" id="UP000650833">
    <property type="component" value="Unassembled WGS sequence"/>
</dbReference>
<dbReference type="AlphaFoldDB" id="A0A8H7UXY1"/>
<feature type="coiled-coil region" evidence="1">
    <location>
        <begin position="347"/>
        <end position="384"/>
    </location>
</feature>
<name>A0A8H7UXY1_9FUNG</name>
<keyword evidence="3" id="KW-1185">Reference proteome</keyword>
<keyword evidence="1" id="KW-0175">Coiled coil</keyword>
<evidence type="ECO:0000313" key="2">
    <source>
        <dbReference type="EMBL" id="KAG2199880.1"/>
    </source>
</evidence>
<comment type="caution">
    <text evidence="2">The sequence shown here is derived from an EMBL/GenBank/DDBJ whole genome shotgun (WGS) entry which is preliminary data.</text>
</comment>